<dbReference type="InterPro" id="IPR039961">
    <property type="entry name" value="Nuo9.5"/>
</dbReference>
<organism evidence="4 5">
    <name type="scientific">Carpinus fangiana</name>
    <dbReference type="NCBI Taxonomy" id="176857"/>
    <lineage>
        <taxon>Eukaryota</taxon>
        <taxon>Viridiplantae</taxon>
        <taxon>Streptophyta</taxon>
        <taxon>Embryophyta</taxon>
        <taxon>Tracheophyta</taxon>
        <taxon>Spermatophyta</taxon>
        <taxon>Magnoliopsida</taxon>
        <taxon>eudicotyledons</taxon>
        <taxon>Gunneridae</taxon>
        <taxon>Pentapetalae</taxon>
        <taxon>rosids</taxon>
        <taxon>fabids</taxon>
        <taxon>Fagales</taxon>
        <taxon>Betulaceae</taxon>
        <taxon>Carpinus</taxon>
    </lineage>
</organism>
<evidence type="ECO:0000256" key="2">
    <source>
        <dbReference type="SAM" id="MobiDB-lite"/>
    </source>
</evidence>
<feature type="coiled-coil region" evidence="1">
    <location>
        <begin position="632"/>
        <end position="666"/>
    </location>
</feature>
<feature type="region of interest" description="Disordered" evidence="2">
    <location>
        <begin position="255"/>
        <end position="275"/>
    </location>
</feature>
<feature type="region of interest" description="Disordered" evidence="2">
    <location>
        <begin position="1135"/>
        <end position="1159"/>
    </location>
</feature>
<feature type="coiled-coil region" evidence="1">
    <location>
        <begin position="895"/>
        <end position="922"/>
    </location>
</feature>
<keyword evidence="1" id="KW-0175">Coiled coil</keyword>
<feature type="transmembrane region" description="Helical" evidence="3">
    <location>
        <begin position="1170"/>
        <end position="1191"/>
    </location>
</feature>
<feature type="coiled-coil region" evidence="1">
    <location>
        <begin position="812"/>
        <end position="863"/>
    </location>
</feature>
<dbReference type="AlphaFoldDB" id="A0A5N6L5P1"/>
<keyword evidence="3" id="KW-0472">Membrane</keyword>
<gene>
    <name evidence="4" type="ORF">FH972_026880</name>
</gene>
<comment type="caution">
    <text evidence="4">The sequence shown here is derived from an EMBL/GenBank/DDBJ whole genome shotgun (WGS) entry which is preliminary data.</text>
</comment>
<reference evidence="4 5" key="1">
    <citation type="submission" date="2019-06" db="EMBL/GenBank/DDBJ databases">
        <title>A chromosomal-level reference genome of Carpinus fangiana (Coryloideae, Betulaceae).</title>
        <authorList>
            <person name="Yang X."/>
            <person name="Wang Z."/>
            <person name="Zhang L."/>
            <person name="Hao G."/>
            <person name="Liu J."/>
            <person name="Yang Y."/>
        </authorList>
    </citation>
    <scope>NUCLEOTIDE SEQUENCE [LARGE SCALE GENOMIC DNA]</scope>
    <source>
        <strain evidence="4">Cfa_2016G</strain>
        <tissue evidence="4">Leaf</tissue>
    </source>
</reference>
<name>A0A5N6L5P1_9ROSI</name>
<dbReference type="PANTHER" id="PTHR38488">
    <property type="entry name" value="OXIDOREDUCTASE 9.5 KDA SUBUNIT, PUTATIVE (AFU_ORTHOLOGUE AFUA_5G08980)-RELATED"/>
    <property type="match status" value="1"/>
</dbReference>
<evidence type="ECO:0000313" key="4">
    <source>
        <dbReference type="EMBL" id="KAB8976002.1"/>
    </source>
</evidence>
<feature type="region of interest" description="Disordered" evidence="2">
    <location>
        <begin position="1008"/>
        <end position="1035"/>
    </location>
</feature>
<evidence type="ECO:0000256" key="1">
    <source>
        <dbReference type="SAM" id="Coils"/>
    </source>
</evidence>
<proteinExistence type="predicted"/>
<evidence type="ECO:0000313" key="5">
    <source>
        <dbReference type="Proteomes" id="UP000327013"/>
    </source>
</evidence>
<sequence length="1274" mass="137869">MSGAGPWPMFWRNPVRYCRWAAHEKPFIFYSLVIGLAGPLFAIVKFPIDRHFGVKPPPEIPMTYPKRDTFTPHLAFGAEAMVGKRDVDLDLGQYDLRVVVNNSGNVAKGRLSRMVYCQVGGRCAGSPLKHGWEGNRRCGLSDDETHQTSEHASRPHTFIYDLPPPATSAICSSPCNPPFHPRWQAFILLDCNPTSFAINISHSSSPKLTCTFVLLPEAATSHNKPQLHLFLLPASLFAFNNSHPSSPKLACTLNKHTKMSTSPPPSGYNYPSPPGSPDNSYPVLPYYLTPNEGDNGFFPELPDLPDMPMFMLEDDALLDPGVRYDLNLPRLDSPAPATFAPASGALDSEQSDNDEPDNPPAFQEHVAGETELEQAVRYAQFCDEAWEVALNDKQQAIDTLETFRNQYHVLSQNHDSLQARVDSLEQAAGVDLVVANRALEAQNKQLKDEVRQFVFAAADRVTGATTSEGAAEQLADLTAANKRRGQQITTLESRLKESEKANSDLSTRLEQVVAQFGQGTPSNPTLAQAQASIQVLNNKCESFERIMNDYKDGWTQSDTRVKTLTVVNKHFEQEVKAARTELATAKAELATTNAKLDQTVYELAQTFTGDPSTADELATAKGQLAATKAQLAAQYTAASNELAAKADELTAKSDELTAKSDELATTSAELAATKAELATQFTAASTEIAAKADELATTNAELAATKADLATQYTAASTEIAAKADELTAARTELATIKAELTARFTAATAELATKADELAATNAELISHKSELAAQLTAATTELAAKTDKLTATNADLISTKAELDSKKSEIAANNTELDEAREGIARVEEERFAYQQVVIDRDALQKALHNSEATKAKAEASLEHVAQQYSNERASLASVIRPEHPIASDHSVHQHAQDLIQQLRRTLQEEANAKASLMEEKAQLGAALHDKTVECGTMGVQKAAISVALEEQKALLKGRVSATEMQLALQETMNEATADLATADREMEKVQQENANMKEEMESLRRFKEQHSSTSSGARTHRRTQSSRPASVSLGVVNLEAEIGSSASVSEEEEEGEAAKALSMSALEMQEILPVRPQLAPRNKLVPRSVRRFRLTPPKPLADGPPTQRRPLAISAITTSYEVVPSTYRAPVTSAAGTQTEPEAEKQTALTASPATPQEVKGATAQSLWLSPVLVAVTVAILLLVRLAASRFAFYGEWQAANHAVDWRAVSSHHSPSPSAGVDGSGVYDLHEGVWSVQRQLLDVAGLPWAAFILRSGLADAVGGGIRRAGLS</sequence>
<dbReference type="Proteomes" id="UP000327013">
    <property type="component" value="Unassembled WGS sequence"/>
</dbReference>
<keyword evidence="3" id="KW-0812">Transmembrane</keyword>
<feature type="coiled-coil region" evidence="1">
    <location>
        <begin position="400"/>
        <end position="427"/>
    </location>
</feature>
<feature type="region of interest" description="Disordered" evidence="2">
    <location>
        <begin position="335"/>
        <end position="360"/>
    </location>
</feature>
<dbReference type="PANTHER" id="PTHR38488:SF1">
    <property type="entry name" value="OXIDOREDUCTASE 9.5 KDA SUBUNIT, PUTATIVE (AFU_ORTHOLOGUE AFUA_5G08980)-RELATED"/>
    <property type="match status" value="1"/>
</dbReference>
<dbReference type="OrthoDB" id="2093409at2759"/>
<feature type="coiled-coil region" evidence="1">
    <location>
        <begin position="488"/>
        <end position="595"/>
    </location>
</feature>
<dbReference type="EMBL" id="VIBQ01000136">
    <property type="protein sequence ID" value="KAB8976002.1"/>
    <property type="molecule type" value="Genomic_DNA"/>
</dbReference>
<feature type="compositionally biased region" description="Pro residues" evidence="2">
    <location>
        <begin position="262"/>
        <end position="275"/>
    </location>
</feature>
<feature type="transmembrane region" description="Helical" evidence="3">
    <location>
        <begin position="27"/>
        <end position="48"/>
    </location>
</feature>
<accession>A0A5N6L5P1</accession>
<dbReference type="Gene3D" id="1.10.287.1490">
    <property type="match status" value="1"/>
</dbReference>
<keyword evidence="5" id="KW-1185">Reference proteome</keyword>
<keyword evidence="3" id="KW-1133">Transmembrane helix</keyword>
<evidence type="ECO:0000256" key="3">
    <source>
        <dbReference type="SAM" id="Phobius"/>
    </source>
</evidence>
<dbReference type="CDD" id="cd22903">
    <property type="entry name" value="NI9M"/>
    <property type="match status" value="1"/>
</dbReference>
<protein>
    <submittedName>
        <fullName evidence="4">Uncharacterized protein</fullName>
    </submittedName>
</protein>